<dbReference type="GeneID" id="110792704"/>
<dbReference type="RefSeq" id="XP_021853218.2">
    <property type="nucleotide sequence ID" value="XM_021997526.2"/>
</dbReference>
<dbReference type="SUPFAM" id="SSF55277">
    <property type="entry name" value="GYF domain"/>
    <property type="match status" value="1"/>
</dbReference>
<dbReference type="Pfam" id="PF02213">
    <property type="entry name" value="GYF"/>
    <property type="match status" value="1"/>
</dbReference>
<dbReference type="InterPro" id="IPR058668">
    <property type="entry name" value="NERD_dom"/>
</dbReference>
<evidence type="ECO:0000313" key="5">
    <source>
        <dbReference type="Proteomes" id="UP000813463"/>
    </source>
</evidence>
<dbReference type="RefSeq" id="XP_021853217.2">
    <property type="nucleotide sequence ID" value="XM_021997525.2"/>
</dbReference>
<dbReference type="InterPro" id="IPR035445">
    <property type="entry name" value="GYF-like_dom_sf"/>
</dbReference>
<keyword evidence="5" id="KW-1185">Reference proteome</keyword>
<dbReference type="Pfam" id="PF25980">
    <property type="entry name" value="NERD_plant"/>
    <property type="match status" value="1"/>
</dbReference>
<feature type="region of interest" description="Disordered" evidence="1">
    <location>
        <begin position="119"/>
        <end position="160"/>
    </location>
</feature>
<dbReference type="Gene3D" id="1.10.245.10">
    <property type="entry name" value="SWIB/MDM2 domain"/>
    <property type="match status" value="1"/>
</dbReference>
<proteinExistence type="predicted"/>
<dbReference type="GO" id="GO:0003677">
    <property type="term" value="F:DNA binding"/>
    <property type="evidence" value="ECO:0007669"/>
    <property type="project" value="InterPro"/>
</dbReference>
<dbReference type="InterPro" id="IPR036128">
    <property type="entry name" value="Plus3-like_sf"/>
</dbReference>
<dbReference type="Pfam" id="PF02201">
    <property type="entry name" value="SWIB"/>
    <property type="match status" value="1"/>
</dbReference>
<evidence type="ECO:0000313" key="8">
    <source>
        <dbReference type="RefSeq" id="XP_021853218.2"/>
    </source>
</evidence>
<dbReference type="InterPro" id="IPR036885">
    <property type="entry name" value="SWIB_MDM2_dom_sf"/>
</dbReference>
<dbReference type="SMART" id="SM00719">
    <property type="entry name" value="Plus3"/>
    <property type="match status" value="1"/>
</dbReference>
<sequence>MDGYFEPAPFFWVEDNKGEASTPRTKKKVKKRKEYVSWGSRELIEFLESIGKDCSKALNQYDVTNVVNLYINDNNLVHPVNKRRVLCDDKLQDLFGKKTIFRNKIHNLLESHWAENQEDSDEHFGSSDEVEENGFSASKKQKISSLDKNTQPKKKAPKVSKSCLAAINSDNIKLLYLRRSLVQELLNNPETFETKVVGSFVRVKADPHDIFQKNSHQLQLVTGVVEVAPVGNTKPATLLQISGMIDDISISEISDEIFSEEEIEDLLKRVKDGLLKQPTVGELEQKAVVLHADITKHWLAKELVLIKNLIDRANEKGWRHRVRELLDRRKLLQSSDEQDRLLDEIPKVIAEEVKPELIPDSAPDDSPKAAEWDWEWDPYDVSSTKVDMTKPEVLDKQYGQVVNGAAQPFAAAAAAAETEINSRSNGDAHPYSLEERNQPGINPSTPVNNGHAHYSEYSQSLEPKEREVPRAETIRVENNGHTYSLNPSRVDIPNVKETRQESNGHVQLSSSKEPKKTPTVVIDLSDDDDEEQEIPSRGNQIPKPHPEQMVWHYLDPQGRIQGPFSLMSLKRWNDANYFGPGFRVWSIGQSPQQAVLLSLILQHIFPN</sequence>
<evidence type="ECO:0000259" key="3">
    <source>
        <dbReference type="PROSITE" id="PS51360"/>
    </source>
</evidence>
<dbReference type="InterPro" id="IPR045894">
    <property type="entry name" value="At5g08430-like"/>
</dbReference>
<name>A0A9R0IQL8_SPIOL</name>
<evidence type="ECO:0000313" key="6">
    <source>
        <dbReference type="RefSeq" id="XP_021853216.2"/>
    </source>
</evidence>
<feature type="domain" description="DM2" evidence="4">
    <location>
        <begin position="32"/>
        <end position="115"/>
    </location>
</feature>
<dbReference type="CDD" id="cd10567">
    <property type="entry name" value="SWIB-MDM2_like"/>
    <property type="match status" value="1"/>
</dbReference>
<feature type="region of interest" description="Disordered" evidence="1">
    <location>
        <begin position="498"/>
        <end position="517"/>
    </location>
</feature>
<feature type="compositionally biased region" description="Polar residues" evidence="1">
    <location>
        <begin position="439"/>
        <end position="448"/>
    </location>
</feature>
<accession>A0A9R0IQL8</accession>
<protein>
    <submittedName>
        <fullName evidence="6 7">Uncharacterized protein At5g08430</fullName>
    </submittedName>
</protein>
<feature type="compositionally biased region" description="Polar residues" evidence="1">
    <location>
        <begin position="135"/>
        <end position="149"/>
    </location>
</feature>
<dbReference type="Gene3D" id="3.90.70.200">
    <property type="entry name" value="Plus-3 domain"/>
    <property type="match status" value="1"/>
</dbReference>
<feature type="compositionally biased region" description="Basic and acidic residues" evidence="1">
    <location>
        <begin position="462"/>
        <end position="475"/>
    </location>
</feature>
<evidence type="ECO:0000259" key="4">
    <source>
        <dbReference type="PROSITE" id="PS51925"/>
    </source>
</evidence>
<organism evidence="5 8">
    <name type="scientific">Spinacia oleracea</name>
    <name type="common">Spinach</name>
    <dbReference type="NCBI Taxonomy" id="3562"/>
    <lineage>
        <taxon>Eukaryota</taxon>
        <taxon>Viridiplantae</taxon>
        <taxon>Streptophyta</taxon>
        <taxon>Embryophyta</taxon>
        <taxon>Tracheophyta</taxon>
        <taxon>Spermatophyta</taxon>
        <taxon>Magnoliopsida</taxon>
        <taxon>eudicotyledons</taxon>
        <taxon>Gunneridae</taxon>
        <taxon>Pentapetalae</taxon>
        <taxon>Caryophyllales</taxon>
        <taxon>Chenopodiaceae</taxon>
        <taxon>Chenopodioideae</taxon>
        <taxon>Anserineae</taxon>
        <taxon>Spinacia</taxon>
    </lineage>
</organism>
<dbReference type="SUPFAM" id="SSF159042">
    <property type="entry name" value="Plus3-like"/>
    <property type="match status" value="1"/>
</dbReference>
<feature type="domain" description="Plus3" evidence="3">
    <location>
        <begin position="166"/>
        <end position="295"/>
    </location>
</feature>
<feature type="domain" description="GYF" evidence="2">
    <location>
        <begin position="548"/>
        <end position="602"/>
    </location>
</feature>
<evidence type="ECO:0000256" key="1">
    <source>
        <dbReference type="SAM" id="MobiDB-lite"/>
    </source>
</evidence>
<reference evidence="5" key="1">
    <citation type="journal article" date="2021" name="Nat. Commun.">
        <title>Genomic analyses provide insights into spinach domestication and the genetic basis of agronomic traits.</title>
        <authorList>
            <person name="Cai X."/>
            <person name="Sun X."/>
            <person name="Xu C."/>
            <person name="Sun H."/>
            <person name="Wang X."/>
            <person name="Ge C."/>
            <person name="Zhang Z."/>
            <person name="Wang Q."/>
            <person name="Fei Z."/>
            <person name="Jiao C."/>
            <person name="Wang Q."/>
        </authorList>
    </citation>
    <scope>NUCLEOTIDE SEQUENCE [LARGE SCALE GENOMIC DNA]</scope>
    <source>
        <strain evidence="5">cv. Varoflay</strain>
    </source>
</reference>
<dbReference type="SUPFAM" id="SSF47592">
    <property type="entry name" value="SWIB/MDM2 domain"/>
    <property type="match status" value="1"/>
</dbReference>
<evidence type="ECO:0000313" key="7">
    <source>
        <dbReference type="RefSeq" id="XP_021853217.2"/>
    </source>
</evidence>
<dbReference type="PROSITE" id="PS51925">
    <property type="entry name" value="SWIB_MDM2"/>
    <property type="match status" value="1"/>
</dbReference>
<reference evidence="6 7" key="2">
    <citation type="submission" date="2025-05" db="UniProtKB">
        <authorList>
            <consortium name="RefSeq"/>
        </authorList>
    </citation>
    <scope>IDENTIFICATION</scope>
    <source>
        <tissue evidence="6 7">Leaf</tissue>
    </source>
</reference>
<dbReference type="InterPro" id="IPR003169">
    <property type="entry name" value="GYF"/>
</dbReference>
<dbReference type="Gene3D" id="3.30.1490.40">
    <property type="match status" value="1"/>
</dbReference>
<dbReference type="Pfam" id="PF03126">
    <property type="entry name" value="Plus-3"/>
    <property type="match status" value="1"/>
</dbReference>
<dbReference type="InterPro" id="IPR004343">
    <property type="entry name" value="Plus-3_dom"/>
</dbReference>
<dbReference type="PROSITE" id="PS50829">
    <property type="entry name" value="GYF"/>
    <property type="match status" value="1"/>
</dbReference>
<dbReference type="RefSeq" id="XP_021853216.2">
    <property type="nucleotide sequence ID" value="XM_021997524.2"/>
</dbReference>
<dbReference type="AlphaFoldDB" id="A0A9R0IQL8"/>
<dbReference type="SMART" id="SM00444">
    <property type="entry name" value="GYF"/>
    <property type="match status" value="1"/>
</dbReference>
<evidence type="ECO:0000259" key="2">
    <source>
        <dbReference type="PROSITE" id="PS50829"/>
    </source>
</evidence>
<dbReference type="PANTHER" id="PTHR46851">
    <property type="entry name" value="OS01G0884500 PROTEIN"/>
    <property type="match status" value="1"/>
</dbReference>
<dbReference type="InterPro" id="IPR003121">
    <property type="entry name" value="SWIB_MDM2_domain"/>
</dbReference>
<dbReference type="KEGG" id="soe:110792704"/>
<feature type="region of interest" description="Disordered" evidence="1">
    <location>
        <begin position="420"/>
        <end position="493"/>
    </location>
</feature>
<gene>
    <name evidence="6 7 8" type="primary">LOC110792704</name>
</gene>
<dbReference type="PROSITE" id="PS51360">
    <property type="entry name" value="PLUS3"/>
    <property type="match status" value="1"/>
</dbReference>
<dbReference type="Proteomes" id="UP000813463">
    <property type="component" value="Chromosome 4"/>
</dbReference>
<dbReference type="PANTHER" id="PTHR46851:SF11">
    <property type="entry name" value="GYF DOMAIN-CONTAINING PROTEIN"/>
    <property type="match status" value="1"/>
</dbReference>